<evidence type="ECO:0000313" key="2">
    <source>
        <dbReference type="Proteomes" id="UP000027616"/>
    </source>
</evidence>
<dbReference type="PROSITE" id="PS51257">
    <property type="entry name" value="PROKAR_LIPOPROTEIN"/>
    <property type="match status" value="1"/>
</dbReference>
<protein>
    <recommendedName>
        <fullName evidence="3">Fimbrillin family protein</fullName>
    </recommendedName>
</protein>
<proteinExistence type="predicted"/>
<dbReference type="CDD" id="cd13120">
    <property type="entry name" value="BF2867_like_N"/>
    <property type="match status" value="1"/>
</dbReference>
<organism evidence="1 2">
    <name type="scientific">Mucinivorans hirudinis</name>
    <dbReference type="NCBI Taxonomy" id="1433126"/>
    <lineage>
        <taxon>Bacteria</taxon>
        <taxon>Pseudomonadati</taxon>
        <taxon>Bacteroidota</taxon>
        <taxon>Bacteroidia</taxon>
        <taxon>Bacteroidales</taxon>
        <taxon>Rikenellaceae</taxon>
        <taxon>Mucinivorans</taxon>
    </lineage>
</organism>
<evidence type="ECO:0000313" key="1">
    <source>
        <dbReference type="EMBL" id="CDN31108.1"/>
    </source>
</evidence>
<accession>A0A060RBD7</accession>
<dbReference type="Proteomes" id="UP000027616">
    <property type="component" value="Chromosome I"/>
</dbReference>
<dbReference type="EMBL" id="HG934468">
    <property type="protein sequence ID" value="CDN31108.1"/>
    <property type="molecule type" value="Genomic_DNA"/>
</dbReference>
<keyword evidence="2" id="KW-1185">Reference proteome</keyword>
<dbReference type="eggNOG" id="ENOG5033PWV">
    <property type="taxonomic scope" value="Bacteria"/>
</dbReference>
<dbReference type="InterPro" id="IPR042278">
    <property type="entry name" value="Mfa-like_1_N"/>
</dbReference>
<name>A0A060RBD7_9BACT</name>
<dbReference type="Gene3D" id="2.60.40.2620">
    <property type="entry name" value="Fimbrillin-like"/>
    <property type="match status" value="1"/>
</dbReference>
<dbReference type="KEGG" id="rbc:BN938_1010"/>
<evidence type="ECO:0008006" key="3">
    <source>
        <dbReference type="Google" id="ProtNLM"/>
    </source>
</evidence>
<dbReference type="HOGENOM" id="CLU_334847_0_0_10"/>
<sequence>MKIIDRLIFGLLIAVALTGCAKSEIDIAPTNDRIQFRTSTFDTKASSYVPDGKGANIITTMGVYAATTGEQEYNPASHKVNFITDMKVSRADASSPWGYANTQYWPVGKTTFFAYSPHTAKGATISTTDAGAPKIEFTVQKSQKEQVDLMVAKPALNRTKTENSVTMQMQHALTKIGFSAKITHDVSLIPKVDWVKISKIEINGVYSRGTHRMDGDDVWTDLSEVVPVENPYHLDNITDASGSGGLRDIELTHTEYTNITADDGYLLMMPQVLSGLRDGLSTKLKVWVTTSYEATEGDSGFFTDPIEFMLEATALDWKQGEAINYMINIDMTDLATKKATLEAKVTEWQEVGSDLEILQRELNATRLWAKVWGGAVTRIYFWSNQPYVWIENSEIYGGTSSTDFPASPRVGETVNQHFREIGYQFNMAAINAATDKKAVIDAQYGAYNNVKNFHYDPSTGKGYFDVENVTNSGAPENLNYHVFLCASNDKYIDKPLRRSIRLNHILENTPASGNISTPYVGTFHRNNEVGERIITWNNTGDWTAVLMDTPSQDEFGGEYADYQSVLIDRLMSPALEAGILYTDNPGDAEDYNVSEWKNVVGGLGTAEGKRWVSGTDKIYLRVGWDSKNVPPPTRSSVSSSLRNRYAVINIYNGKLTTEEQINRATPVVRLYVRQGEEPDYLMNPTGDYYYPVQNYQNSPDWSVIPNIVTNGVNIVYPINMQSYSTPTVPKTDKRDRAVKFSPYNLIDPNNNPGYTNYNSYTQVPVRGAKFAQYPSQAGYMFFLNYNRLAFNPAVPDAGTGISGARPSDFYTNKPWDAELDEVAPVGFRRPREYQTDASIYYDYRESEFGQSLFKEPAAIKKFSGYSGSYLIKDGAGFINSNQGLYADGFFDRRKIAGSDNTDLRVGKGNEIAYFGSLFFNERTLASLFFAHSGSRSFQGITPGGLYSRGVAALYWSSNQSIPHTDNGEIIQNPASNQYSYGWGLDIWINSTTYRFGVTMRISKDEASPIRCVVDDGGGN</sequence>
<dbReference type="STRING" id="1433126.BN938_1010"/>
<gene>
    <name evidence="1" type="ORF">BN938_1010</name>
</gene>
<dbReference type="AlphaFoldDB" id="A0A060RBD7"/>
<reference evidence="1 2" key="1">
    <citation type="journal article" date="2015" name="Genome Announc.">
        <title>Complete Genome Sequence of the Novel Leech Symbiont Mucinivorans hirudinis M3T.</title>
        <authorList>
            <person name="Nelson M.C."/>
            <person name="Bomar L."/>
            <person name="Graf J."/>
        </authorList>
    </citation>
    <scope>NUCLEOTIDE SEQUENCE [LARGE SCALE GENOMIC DNA]</scope>
    <source>
        <strain evidence="2">M3</strain>
    </source>
</reference>